<dbReference type="EMBL" id="OFAE01000005">
    <property type="protein sequence ID" value="SOV83916.1"/>
    <property type="molecule type" value="Genomic_DNA"/>
</dbReference>
<organism evidence="3 4">
    <name type="scientific">Plasmodium reichenowi</name>
    <dbReference type="NCBI Taxonomy" id="5854"/>
    <lineage>
        <taxon>Eukaryota</taxon>
        <taxon>Sar</taxon>
        <taxon>Alveolata</taxon>
        <taxon>Apicomplexa</taxon>
        <taxon>Aconoidasida</taxon>
        <taxon>Haemosporida</taxon>
        <taxon>Plasmodiidae</taxon>
        <taxon>Plasmodium</taxon>
        <taxon>Plasmodium (Laverania)</taxon>
    </lineage>
</organism>
<name>A0A2P9DSC5_PLARE</name>
<reference evidence="3 4" key="1">
    <citation type="submission" date="2016-09" db="EMBL/GenBank/DDBJ databases">
        <authorList>
            <consortium name="Pathogen Informatics"/>
        </authorList>
    </citation>
    <scope>NUCLEOTIDE SEQUENCE [LARGE SCALE GENOMIC DNA]</scope>
</reference>
<evidence type="ECO:0000313" key="3">
    <source>
        <dbReference type="EMBL" id="SOV83916.1"/>
    </source>
</evidence>
<keyword evidence="1" id="KW-0812">Transmembrane</keyword>
<dbReference type="VEuPathDB" id="PlasmoDB:PRG01_0015300"/>
<dbReference type="VEuPathDB" id="PlasmoDB:PRCDC_0051300"/>
<sequence length="317" mass="35975">MKLHYSKILLFVLTLNVLMSSSYVHNKNKAYITLHHTATTTSRVLSEYDIDTSIYDKDADMKSVKENFDRQTSQRFEVYEERMKEKRQKRKEERDKNIQEIIEKDKMEKSLAEKIEKDCLRCGCGLGGGVLPVWGLVSGLWYGTWLQHVSQKAIQKGIEAGIQVAIQGVTDKFPLKTLGGEALHAVITSKTYNQPMFFVKKFVNEYHRMCDDGTLSTNVFFSSIEQNCQNSSSKVLPSITASASDIATKAGNAAKDAEAAEIALENAKSPYLFSAIGYSILAILIIVLVMIIIYLVLRYRRKKKMNKKDQYTKLLNE</sequence>
<dbReference type="Proteomes" id="UP000240500">
    <property type="component" value="Unassembled WGS sequence"/>
</dbReference>
<protein>
    <submittedName>
        <fullName evidence="3">Rifin PIR protein, putative</fullName>
    </submittedName>
</protein>
<dbReference type="Pfam" id="PF02009">
    <property type="entry name" value="RIFIN"/>
    <property type="match status" value="1"/>
</dbReference>
<feature type="signal peptide" evidence="2">
    <location>
        <begin position="1"/>
        <end position="22"/>
    </location>
</feature>
<feature type="transmembrane region" description="Helical" evidence="1">
    <location>
        <begin position="271"/>
        <end position="297"/>
    </location>
</feature>
<dbReference type="InterPro" id="IPR006373">
    <property type="entry name" value="VSA_Rifin"/>
</dbReference>
<evidence type="ECO:0000256" key="2">
    <source>
        <dbReference type="SAM" id="SignalP"/>
    </source>
</evidence>
<gene>
    <name evidence="3" type="ORF">PRG01_0015300</name>
</gene>
<evidence type="ECO:0000256" key="1">
    <source>
        <dbReference type="SAM" id="Phobius"/>
    </source>
</evidence>
<keyword evidence="1" id="KW-1133">Transmembrane helix</keyword>
<keyword evidence="1" id="KW-0472">Membrane</keyword>
<feature type="chain" id="PRO_5015182028" evidence="2">
    <location>
        <begin position="23"/>
        <end position="317"/>
    </location>
</feature>
<proteinExistence type="predicted"/>
<keyword evidence="2" id="KW-0732">Signal</keyword>
<accession>A0A2P9DSC5</accession>
<evidence type="ECO:0000313" key="4">
    <source>
        <dbReference type="Proteomes" id="UP000240500"/>
    </source>
</evidence>
<dbReference type="OrthoDB" id="378771at2759"/>
<dbReference type="AlphaFoldDB" id="A0A2P9DSC5"/>
<dbReference type="NCBIfam" id="TIGR01477">
    <property type="entry name" value="RIFIN"/>
    <property type="match status" value="1"/>
</dbReference>